<evidence type="ECO:0000313" key="3">
    <source>
        <dbReference type="Proteomes" id="UP000183371"/>
    </source>
</evidence>
<feature type="compositionally biased region" description="Polar residues" evidence="1">
    <location>
        <begin position="1"/>
        <end position="12"/>
    </location>
</feature>
<evidence type="ECO:0000256" key="1">
    <source>
        <dbReference type="SAM" id="MobiDB-lite"/>
    </source>
</evidence>
<dbReference type="RefSeq" id="WP_054783608.1">
    <property type="nucleotide sequence ID" value="NZ_FPBD01000009.1"/>
</dbReference>
<feature type="compositionally biased region" description="Low complexity" evidence="1">
    <location>
        <begin position="18"/>
        <end position="27"/>
    </location>
</feature>
<organism evidence="2 3">
    <name type="scientific">Pseudovibrio denitrificans</name>
    <dbReference type="NCBI Taxonomy" id="258256"/>
    <lineage>
        <taxon>Bacteria</taxon>
        <taxon>Pseudomonadati</taxon>
        <taxon>Pseudomonadota</taxon>
        <taxon>Alphaproteobacteria</taxon>
        <taxon>Hyphomicrobiales</taxon>
        <taxon>Stappiaceae</taxon>
        <taxon>Pseudovibrio</taxon>
    </lineage>
</organism>
<keyword evidence="3" id="KW-1185">Reference proteome</keyword>
<reference evidence="3" key="1">
    <citation type="submission" date="2016-10" db="EMBL/GenBank/DDBJ databases">
        <authorList>
            <person name="Varghese N."/>
            <person name="Submissions S."/>
        </authorList>
    </citation>
    <scope>NUCLEOTIDE SEQUENCE [LARGE SCALE GENOMIC DNA]</scope>
    <source>
        <strain evidence="3">DSM 17465</strain>
    </source>
</reference>
<protein>
    <submittedName>
        <fullName evidence="2">Uncharacterized protein</fullName>
    </submittedName>
</protein>
<gene>
    <name evidence="2" type="ORF">SAMN05444141_10913</name>
</gene>
<proteinExistence type="predicted"/>
<name>A0A1I7DJU6_9HYPH</name>
<dbReference type="EMBL" id="FPBD01000009">
    <property type="protein sequence ID" value="SFU11885.1"/>
    <property type="molecule type" value="Genomic_DNA"/>
</dbReference>
<feature type="region of interest" description="Disordered" evidence="1">
    <location>
        <begin position="1"/>
        <end position="28"/>
    </location>
</feature>
<dbReference type="AlphaFoldDB" id="A0A1I7DJU6"/>
<sequence>MPVTSATSTPQVPESLHPTTTTPAAAKADAKLPSYSERHLNNLGINVKFNTDLANQKSENALKAVSIHRVVNNEVAVTTNALHNIVPPGSDVVITRSAPHISPASPSQTTEGTHRSVAKSDVPLSSIPQSAYSVIEGTWHDAHTINIVAPGNVFGASGCLSCSEVLLEIPMVTELSPAFEDVTRAFGVKVFGEGETVMVKFDKCDLNVVEYKITPANHEYSLQEANGFFVERHEFPHIFMPSSDQDEIIITVGKQVAENQFAMANIKVPEGKAIMLPGDTIHTDSLSRGNIVIMLTECVGADTVLMHDKDSQPITLRVDSSERIGLAEWHV</sequence>
<dbReference type="Proteomes" id="UP000183371">
    <property type="component" value="Unassembled WGS sequence"/>
</dbReference>
<feature type="region of interest" description="Disordered" evidence="1">
    <location>
        <begin position="97"/>
        <end position="120"/>
    </location>
</feature>
<accession>A0A1I7DJU6</accession>
<evidence type="ECO:0000313" key="2">
    <source>
        <dbReference type="EMBL" id="SFU11885.1"/>
    </source>
</evidence>